<gene>
    <name evidence="5" type="ORF">VKT23_012687</name>
</gene>
<dbReference type="CDD" id="cd02851">
    <property type="entry name" value="E_set_GO_C"/>
    <property type="match status" value="1"/>
</dbReference>
<evidence type="ECO:0000256" key="1">
    <source>
        <dbReference type="ARBA" id="ARBA00022729"/>
    </source>
</evidence>
<evidence type="ECO:0008006" key="7">
    <source>
        <dbReference type="Google" id="ProtNLM"/>
    </source>
</evidence>
<feature type="signal peptide" evidence="2">
    <location>
        <begin position="1"/>
        <end position="16"/>
    </location>
</feature>
<dbReference type="Pfam" id="PF09118">
    <property type="entry name" value="GO-like_E_set"/>
    <property type="match status" value="1"/>
</dbReference>
<evidence type="ECO:0000259" key="4">
    <source>
        <dbReference type="Pfam" id="PF09118"/>
    </source>
</evidence>
<dbReference type="InterPro" id="IPR013783">
    <property type="entry name" value="Ig-like_fold"/>
</dbReference>
<dbReference type="InterPro" id="IPR011043">
    <property type="entry name" value="Gal_Oxase/kelch_b-propeller"/>
</dbReference>
<dbReference type="EMBL" id="JBANRG010000032">
    <property type="protein sequence ID" value="KAK7451010.1"/>
    <property type="molecule type" value="Genomic_DNA"/>
</dbReference>
<feature type="domain" description="Galactose oxidase-like Early set" evidence="4">
    <location>
        <begin position="449"/>
        <end position="548"/>
    </location>
</feature>
<comment type="caution">
    <text evidence="5">The sequence shown here is derived from an EMBL/GenBank/DDBJ whole genome shotgun (WGS) entry which is preliminary data.</text>
</comment>
<keyword evidence="6" id="KW-1185">Reference proteome</keyword>
<dbReference type="InterPro" id="IPR009880">
    <property type="entry name" value="Glyoxal_oxidase_N"/>
</dbReference>
<accession>A0ABR1JAC7</accession>
<dbReference type="PANTHER" id="PTHR32208:SF96">
    <property type="entry name" value="GLYOXAL OXIDASE"/>
    <property type="match status" value="1"/>
</dbReference>
<reference evidence="5 6" key="1">
    <citation type="submission" date="2024-01" db="EMBL/GenBank/DDBJ databases">
        <title>A draft genome for the cacao thread blight pathogen Marasmiellus scandens.</title>
        <authorList>
            <person name="Baruah I.K."/>
            <person name="Leung J."/>
            <person name="Bukari Y."/>
            <person name="Amoako-Attah I."/>
            <person name="Meinhardt L.W."/>
            <person name="Bailey B.A."/>
            <person name="Cohen S.P."/>
        </authorList>
    </citation>
    <scope>NUCLEOTIDE SEQUENCE [LARGE SCALE GENOMIC DNA]</scope>
    <source>
        <strain evidence="5 6">GH-19</strain>
    </source>
</reference>
<dbReference type="SUPFAM" id="SSF81296">
    <property type="entry name" value="E set domains"/>
    <property type="match status" value="1"/>
</dbReference>
<feature type="chain" id="PRO_5046306054" description="Glyoxal oxidase" evidence="2">
    <location>
        <begin position="17"/>
        <end position="563"/>
    </location>
</feature>
<organism evidence="5 6">
    <name type="scientific">Marasmiellus scandens</name>
    <dbReference type="NCBI Taxonomy" id="2682957"/>
    <lineage>
        <taxon>Eukaryota</taxon>
        <taxon>Fungi</taxon>
        <taxon>Dikarya</taxon>
        <taxon>Basidiomycota</taxon>
        <taxon>Agaricomycotina</taxon>
        <taxon>Agaricomycetes</taxon>
        <taxon>Agaricomycetidae</taxon>
        <taxon>Agaricales</taxon>
        <taxon>Marasmiineae</taxon>
        <taxon>Omphalotaceae</taxon>
        <taxon>Marasmiellus</taxon>
    </lineage>
</organism>
<dbReference type="InterPro" id="IPR015202">
    <property type="entry name" value="GO-like_E_set"/>
</dbReference>
<keyword evidence="1 2" id="KW-0732">Signal</keyword>
<evidence type="ECO:0000313" key="6">
    <source>
        <dbReference type="Proteomes" id="UP001498398"/>
    </source>
</evidence>
<dbReference type="PANTHER" id="PTHR32208">
    <property type="entry name" value="SECRETED PROTEIN-RELATED"/>
    <property type="match status" value="1"/>
</dbReference>
<evidence type="ECO:0000256" key="2">
    <source>
        <dbReference type="SAM" id="SignalP"/>
    </source>
</evidence>
<sequence length="563" mass="60868">MWNVLFLLSVLTRAIASSKAGLGWHFVQNGTTGIVALEAVVVSPTLVLMFDRPVGAPMKVNGHDAWGGLWNLETNEAIPLDVISNSFCASGGFLSNGTMVSVGGMTVESPSRTTPPADEDGRMAIRIWEPCDDSTGVSCTLVEDPDTLHLAQPRWYPSALRIFDGSLMVVGGMHHSTPFWNMPNETESSFEFFPSKDGGVPRFSPFLDRSLPANLFPRAFALPDGKIFMVSNNQSAIYDIETRTETPLPDLPNGVRVTNPLDGTASLLPLSPPDYIPEVLVCGGTNKSDQLDWRQFSSQDPATDQCSRITLTPEGISKGWEVEHMPEPRIMPEMVLLPDGQVIIINGGRTGYAAYGTFPDSVGQSNADHAVRTPVLYDPSAPRGLRFNRDGLPTSDIARLYHSSVTLTPSGNLFVAGSNPNGHGSVTGVKFPSEYRAEYLNPPYMTVTRPSLTNVPKKVGFNERFAVDVEIPENLDTSSLKVALIDLGFSTHAFHSSSRLVFMDAELSEDHTTLEIQTPPNNRVYPPGPAWIYLTVDGVTSTGTPVMVGSGAAPPVPDQGVPL</sequence>
<evidence type="ECO:0000313" key="5">
    <source>
        <dbReference type="EMBL" id="KAK7451010.1"/>
    </source>
</evidence>
<protein>
    <recommendedName>
        <fullName evidence="7">Glyoxal oxidase</fullName>
    </recommendedName>
</protein>
<proteinExistence type="predicted"/>
<dbReference type="Gene3D" id="2.130.10.80">
    <property type="entry name" value="Galactose oxidase/kelch, beta-propeller"/>
    <property type="match status" value="1"/>
</dbReference>
<feature type="domain" description="Glyoxal oxidase N-terminal" evidence="3">
    <location>
        <begin position="70"/>
        <end position="444"/>
    </location>
</feature>
<dbReference type="InterPro" id="IPR037293">
    <property type="entry name" value="Gal_Oxidase_central_sf"/>
</dbReference>
<evidence type="ECO:0000259" key="3">
    <source>
        <dbReference type="Pfam" id="PF07250"/>
    </source>
</evidence>
<dbReference type="SUPFAM" id="SSF50965">
    <property type="entry name" value="Galactose oxidase, central domain"/>
    <property type="match status" value="1"/>
</dbReference>
<dbReference type="Gene3D" id="2.60.40.10">
    <property type="entry name" value="Immunoglobulins"/>
    <property type="match status" value="1"/>
</dbReference>
<dbReference type="Proteomes" id="UP001498398">
    <property type="component" value="Unassembled WGS sequence"/>
</dbReference>
<name>A0ABR1JAC7_9AGAR</name>
<dbReference type="InterPro" id="IPR014756">
    <property type="entry name" value="Ig_E-set"/>
</dbReference>
<dbReference type="Pfam" id="PF07250">
    <property type="entry name" value="Glyoxal_oxid_N"/>
    <property type="match status" value="1"/>
</dbReference>